<dbReference type="STRING" id="400727.A0A2T7P3W6"/>
<feature type="coiled-coil region" evidence="1">
    <location>
        <begin position="167"/>
        <end position="307"/>
    </location>
</feature>
<evidence type="ECO:0000313" key="2">
    <source>
        <dbReference type="EMBL" id="PVD28117.1"/>
    </source>
</evidence>
<reference evidence="2 3" key="1">
    <citation type="submission" date="2018-04" db="EMBL/GenBank/DDBJ databases">
        <title>The genome of golden apple snail Pomacea canaliculata provides insight into stress tolerance and invasive adaptation.</title>
        <authorList>
            <person name="Liu C."/>
            <person name="Liu B."/>
            <person name="Ren Y."/>
            <person name="Zhang Y."/>
            <person name="Wang H."/>
            <person name="Li S."/>
            <person name="Jiang F."/>
            <person name="Yin L."/>
            <person name="Zhang G."/>
            <person name="Qian W."/>
            <person name="Fan W."/>
        </authorList>
    </citation>
    <scope>NUCLEOTIDE SEQUENCE [LARGE SCALE GENOMIC DNA]</scope>
    <source>
        <strain evidence="2">SZHN2017</strain>
        <tissue evidence="2">Muscle</tissue>
    </source>
</reference>
<organism evidence="2 3">
    <name type="scientific">Pomacea canaliculata</name>
    <name type="common">Golden apple snail</name>
    <dbReference type="NCBI Taxonomy" id="400727"/>
    <lineage>
        <taxon>Eukaryota</taxon>
        <taxon>Metazoa</taxon>
        <taxon>Spiralia</taxon>
        <taxon>Lophotrochozoa</taxon>
        <taxon>Mollusca</taxon>
        <taxon>Gastropoda</taxon>
        <taxon>Caenogastropoda</taxon>
        <taxon>Architaenioglossa</taxon>
        <taxon>Ampullarioidea</taxon>
        <taxon>Ampullariidae</taxon>
        <taxon>Pomacea</taxon>
    </lineage>
</organism>
<name>A0A2T7P3W6_POMCA</name>
<proteinExistence type="predicted"/>
<evidence type="ECO:0000313" key="3">
    <source>
        <dbReference type="Proteomes" id="UP000245119"/>
    </source>
</evidence>
<dbReference type="AlphaFoldDB" id="A0A2T7P3W6"/>
<sequence length="769" mass="88054">MLDLTRTENQARTEEVQKLTAELEKALNELGESAQASSLNLGRLQECEAHLEKTVDHLGKVNGENEAHLQRIHCLEKELEEVKGQLRCVTDENQNSLGQMQCLEAELTILQKKVLEFNDEREQLKKTLNTTTSDLKTQLRESDEHLQSAEETISRLRAGSDIQSAKLLEIERSLDAEKERNVLLLEERNRLKAQLCHVTEEKDIQQKSFFDTYELMKERLEEAVSEKESLSSKLCHQLKESLIVKTELLSVQKNLKNAEATLQKTAEEKDVYVKTISKQLKDMAGTAERLKDEIDEKEQQLADMVHELGVCKAKLEEKSLLIEENLRAKDYVMKLLEDDKAELAVFTAQNIQLQENLSCEHQKNDYLRRELALKSETCCVVEQDLQSQTMKLKDLESVITERNQSLSQLQQKVDASLEDVHHLTLQLEERDILVKRLQADLQSTSTELKDTQQELQLSFESNREAEDSRAELNSMNENLRGKLKEIDVLQEQVQTSQESLAVIQEEVADKTSRLFELQESNRLLKEEIAGLKEVNVSLEVEVESKNEIEISLGKQLSELQEERAILVPSLQQQIQTMASELEKVRLEVEKLRAEASHQSEEISHLRKTLQERNLQISIFTDSDILLQDALDSNRSQLASALHKEKRLKETLEYQDHLLEAKELIIQSLTQDVEKQKDRLLQLAAAENKLSESVSQCKAELVAKEENIQHLCDDLEKATTAIRAGSKNWKCCPASIKIANSLLQNKKEKSTTSGLFVMRRHHRLIIPVVC</sequence>
<feature type="coiled-coil region" evidence="1">
    <location>
        <begin position="567"/>
        <end position="608"/>
    </location>
</feature>
<comment type="caution">
    <text evidence="2">The sequence shown here is derived from an EMBL/GenBank/DDBJ whole genome shotgun (WGS) entry which is preliminary data.</text>
</comment>
<dbReference type="OrthoDB" id="2441647at2759"/>
<feature type="coiled-coil region" evidence="1">
    <location>
        <begin position="392"/>
        <end position="541"/>
    </location>
</feature>
<protein>
    <submittedName>
        <fullName evidence="2">Uncharacterized protein</fullName>
    </submittedName>
</protein>
<feature type="coiled-coil region" evidence="1">
    <location>
        <begin position="658"/>
        <end position="685"/>
    </location>
</feature>
<keyword evidence="3" id="KW-1185">Reference proteome</keyword>
<evidence type="ECO:0000256" key="1">
    <source>
        <dbReference type="SAM" id="Coils"/>
    </source>
</evidence>
<feature type="coiled-coil region" evidence="1">
    <location>
        <begin position="9"/>
        <end position="36"/>
    </location>
</feature>
<accession>A0A2T7P3W6</accession>
<dbReference type="Proteomes" id="UP000245119">
    <property type="component" value="Linkage Group LG6"/>
</dbReference>
<dbReference type="Gene3D" id="1.10.287.1490">
    <property type="match status" value="1"/>
</dbReference>
<feature type="coiled-coil region" evidence="1">
    <location>
        <begin position="65"/>
        <end position="127"/>
    </location>
</feature>
<gene>
    <name evidence="2" type="ORF">C0Q70_10699</name>
</gene>
<keyword evidence="1" id="KW-0175">Coiled coil</keyword>
<dbReference type="EMBL" id="PZQS01000006">
    <property type="protein sequence ID" value="PVD28117.1"/>
    <property type="molecule type" value="Genomic_DNA"/>
</dbReference>